<comment type="cofactor">
    <cofactor evidence="1 5">
        <name>FAD</name>
        <dbReference type="ChEBI" id="CHEBI:57692"/>
    </cofactor>
</comment>
<feature type="domain" description="Glucose-methanol-choline oxidoreductase N-terminal" evidence="7">
    <location>
        <begin position="81"/>
        <end position="104"/>
    </location>
</feature>
<dbReference type="InterPro" id="IPR036188">
    <property type="entry name" value="FAD/NAD-bd_sf"/>
</dbReference>
<feature type="domain" description="Glucose-methanol-choline oxidoreductase N-terminal" evidence="8">
    <location>
        <begin position="258"/>
        <end position="272"/>
    </location>
</feature>
<dbReference type="InterPro" id="IPR012132">
    <property type="entry name" value="GMC_OxRdtase"/>
</dbReference>
<reference evidence="9 10" key="1">
    <citation type="submission" date="2014-10" db="EMBL/GenBank/DDBJ databases">
        <title>Genome sequence of Erwinia typographi M043b.</title>
        <authorList>
            <person name="Chan K.-G."/>
            <person name="Tan W.-S."/>
        </authorList>
    </citation>
    <scope>NUCLEOTIDE SEQUENCE [LARGE SCALE GENOMIC DNA]</scope>
    <source>
        <strain evidence="9 10">M043b</strain>
    </source>
</reference>
<dbReference type="Proteomes" id="UP000030351">
    <property type="component" value="Unassembled WGS sequence"/>
</dbReference>
<evidence type="ECO:0000313" key="9">
    <source>
        <dbReference type="EMBL" id="KGT89545.1"/>
    </source>
</evidence>
<dbReference type="InterPro" id="IPR000172">
    <property type="entry name" value="GMC_OxRdtase_N"/>
</dbReference>
<dbReference type="PIRSF" id="PIRSF000137">
    <property type="entry name" value="Alcohol_oxidase"/>
    <property type="match status" value="1"/>
</dbReference>
<dbReference type="InterPro" id="IPR007867">
    <property type="entry name" value="GMC_OxRtase_C"/>
</dbReference>
<dbReference type="PANTHER" id="PTHR11552:SF147">
    <property type="entry name" value="CHOLINE DEHYDROGENASE, MITOCHONDRIAL"/>
    <property type="match status" value="1"/>
</dbReference>
<evidence type="ECO:0000313" key="10">
    <source>
        <dbReference type="Proteomes" id="UP000030351"/>
    </source>
</evidence>
<evidence type="ECO:0000256" key="5">
    <source>
        <dbReference type="PIRSR" id="PIRSR000137-2"/>
    </source>
</evidence>
<dbReference type="PROSITE" id="PS00623">
    <property type="entry name" value="GMC_OXRED_1"/>
    <property type="match status" value="1"/>
</dbReference>
<evidence type="ECO:0000259" key="7">
    <source>
        <dbReference type="PROSITE" id="PS00623"/>
    </source>
</evidence>
<evidence type="ECO:0000256" key="6">
    <source>
        <dbReference type="RuleBase" id="RU003968"/>
    </source>
</evidence>
<dbReference type="STRING" id="371042.NG99_19670"/>
<comment type="caution">
    <text evidence="9">The sequence shown here is derived from an EMBL/GenBank/DDBJ whole genome shotgun (WGS) entry which is preliminary data.</text>
</comment>
<evidence type="ECO:0000256" key="3">
    <source>
        <dbReference type="ARBA" id="ARBA00022630"/>
    </source>
</evidence>
<dbReference type="SUPFAM" id="SSF51905">
    <property type="entry name" value="FAD/NAD(P)-binding domain"/>
    <property type="match status" value="1"/>
</dbReference>
<evidence type="ECO:0000256" key="4">
    <source>
        <dbReference type="ARBA" id="ARBA00022827"/>
    </source>
</evidence>
<accession>A0A0A3YSG5</accession>
<comment type="similarity">
    <text evidence="2 6">Belongs to the GMC oxidoreductase family.</text>
</comment>
<dbReference type="SUPFAM" id="SSF54373">
    <property type="entry name" value="FAD-linked reductases, C-terminal domain"/>
    <property type="match status" value="1"/>
</dbReference>
<gene>
    <name evidence="9" type="ORF">NG99_19670</name>
</gene>
<keyword evidence="10" id="KW-1185">Reference proteome</keyword>
<dbReference type="GO" id="GO:0016614">
    <property type="term" value="F:oxidoreductase activity, acting on CH-OH group of donors"/>
    <property type="evidence" value="ECO:0007669"/>
    <property type="project" value="InterPro"/>
</dbReference>
<feature type="binding site" evidence="5">
    <location>
        <begin position="91"/>
        <end position="94"/>
    </location>
    <ligand>
        <name>FAD</name>
        <dbReference type="ChEBI" id="CHEBI:57692"/>
    </ligand>
</feature>
<dbReference type="Gene3D" id="3.50.50.60">
    <property type="entry name" value="FAD/NAD(P)-binding domain"/>
    <property type="match status" value="1"/>
</dbReference>
<name>A0A0A3YSG5_9GAMM</name>
<dbReference type="Pfam" id="PF00732">
    <property type="entry name" value="GMC_oxred_N"/>
    <property type="match status" value="1"/>
</dbReference>
<protein>
    <submittedName>
        <fullName evidence="9">Sorbosone dehydrogenase</fullName>
    </submittedName>
</protein>
<evidence type="ECO:0000259" key="8">
    <source>
        <dbReference type="PROSITE" id="PS00624"/>
    </source>
</evidence>
<dbReference type="OrthoDB" id="9785276at2"/>
<organism evidence="9 10">
    <name type="scientific">Erwinia typographi</name>
    <dbReference type="NCBI Taxonomy" id="371042"/>
    <lineage>
        <taxon>Bacteria</taxon>
        <taxon>Pseudomonadati</taxon>
        <taxon>Pseudomonadota</taxon>
        <taxon>Gammaproteobacteria</taxon>
        <taxon>Enterobacterales</taxon>
        <taxon>Erwiniaceae</taxon>
        <taxon>Erwinia</taxon>
    </lineage>
</organism>
<feature type="binding site" evidence="5">
    <location>
        <position position="83"/>
    </location>
    <ligand>
        <name>FAD</name>
        <dbReference type="ChEBI" id="CHEBI:57692"/>
    </ligand>
</feature>
<feature type="binding site" evidence="5">
    <location>
        <position position="223"/>
    </location>
    <ligand>
        <name>FAD</name>
        <dbReference type="ChEBI" id="CHEBI:57692"/>
    </ligand>
</feature>
<sequence length="548" mass="59352">MSNYDYIIVGGGSSGCIVAARLVREQGARVLLLEAGSGRYDPVLKMPAGYMKFLASDAYLTMHQTEPQPQLDGRGVIVPQAKVLGGGSTVNAMVYMRGHEQDYADWNSAIDGSGIDWSFSSLLPHFMAIEDNDHLGAPFHGVGGPMKVSHLGHFSPLSRAYVKAMQGLGIPYTPDFNNGNPFGVGFMQHTIDWTTRKRCSVVDAFITPLQNDPNLTIETHASVSEVLFAGDKAVGVAYRRQGKEKRAEASREVILAAGAYQTPKLLMLSGIGPEAELARHEIALRHALPGVGRNLQDHYEVPVVATTNGAFGYYGQDKGWPLIKAGLQYLLFKSGPVTTTGVETCAFFNPTDFRATPTIQMFCVPTIYLDRDVLGADPDHGVTVNSLLLRPKATGSVTLRNRDPVAPPQVDTQIFGHPDDLATTLGGLRFARKVIAAEPLRGMVAKEIFPGPDISSEEDIAAHCRRMVKTGYHPVGTCRMGRDDDPLAVLHPDLRVRGVQNLRVVDASMMPNIISGNTNAIVMAVAHRAADLIMGNERLQSEQQEAVA</sequence>
<dbReference type="PANTHER" id="PTHR11552">
    <property type="entry name" value="GLUCOSE-METHANOL-CHOLINE GMC OXIDOREDUCTASE"/>
    <property type="match status" value="1"/>
</dbReference>
<dbReference type="Gene3D" id="3.30.560.10">
    <property type="entry name" value="Glucose Oxidase, domain 3"/>
    <property type="match status" value="1"/>
</dbReference>
<dbReference type="PROSITE" id="PS00624">
    <property type="entry name" value="GMC_OXRED_2"/>
    <property type="match status" value="1"/>
</dbReference>
<keyword evidence="4 5" id="KW-0274">FAD</keyword>
<keyword evidence="3 6" id="KW-0285">Flavoprotein</keyword>
<dbReference type="EMBL" id="JRUQ01000055">
    <property type="protein sequence ID" value="KGT89545.1"/>
    <property type="molecule type" value="Genomic_DNA"/>
</dbReference>
<proteinExistence type="inferred from homology"/>
<dbReference type="GO" id="GO:0050660">
    <property type="term" value="F:flavin adenine dinucleotide binding"/>
    <property type="evidence" value="ECO:0007669"/>
    <property type="project" value="InterPro"/>
</dbReference>
<dbReference type="Pfam" id="PF05199">
    <property type="entry name" value="GMC_oxred_C"/>
    <property type="match status" value="1"/>
</dbReference>
<dbReference type="eggNOG" id="COG2303">
    <property type="taxonomic scope" value="Bacteria"/>
</dbReference>
<evidence type="ECO:0000256" key="2">
    <source>
        <dbReference type="ARBA" id="ARBA00010790"/>
    </source>
</evidence>
<evidence type="ECO:0000256" key="1">
    <source>
        <dbReference type="ARBA" id="ARBA00001974"/>
    </source>
</evidence>
<dbReference type="RefSeq" id="WP_034896653.1">
    <property type="nucleotide sequence ID" value="NZ_JRUQ01000055.1"/>
</dbReference>
<dbReference type="AlphaFoldDB" id="A0A0A3YSG5"/>